<proteinExistence type="predicted"/>
<dbReference type="EMBL" id="LQYN01000168">
    <property type="protein sequence ID" value="KYC84894.1"/>
    <property type="molecule type" value="Genomic_DNA"/>
</dbReference>
<keyword evidence="2" id="KW-1185">Reference proteome</keyword>
<dbReference type="PATRIC" id="fig|46224.3.peg.1999"/>
<protein>
    <submittedName>
        <fullName evidence="1">Uncharacterized protein</fullName>
    </submittedName>
</protein>
<evidence type="ECO:0000313" key="2">
    <source>
        <dbReference type="Proteomes" id="UP000075666"/>
    </source>
</evidence>
<gene>
    <name evidence="1" type="ORF">B4102_4198</name>
</gene>
<name>A0A150KL76_9BACI</name>
<reference evidence="1 2" key="1">
    <citation type="submission" date="2016-01" db="EMBL/GenBank/DDBJ databases">
        <title>Genome Sequences of Twelve Sporeforming Bacillus Species Isolated from Foods.</title>
        <authorList>
            <person name="Berendsen E.M."/>
            <person name="Wells-Bennik M.H."/>
            <person name="Krawcyk A.O."/>
            <person name="De Jong A."/>
            <person name="Holsappel S."/>
            <person name="Eijlander R.T."/>
            <person name="Kuipers O.P."/>
        </authorList>
    </citation>
    <scope>NUCLEOTIDE SEQUENCE [LARGE SCALE GENOMIC DNA]</scope>
    <source>
        <strain evidence="1 2">B4102</strain>
    </source>
</reference>
<dbReference type="RefSeq" id="WP_160331507.1">
    <property type="nucleotide sequence ID" value="NZ_JBHVHW010000181.1"/>
</dbReference>
<accession>A0A150KL76</accession>
<evidence type="ECO:0000313" key="1">
    <source>
        <dbReference type="EMBL" id="KYC84894.1"/>
    </source>
</evidence>
<dbReference type="Proteomes" id="UP000075666">
    <property type="component" value="Unassembled WGS sequence"/>
</dbReference>
<organism evidence="1 2">
    <name type="scientific">Heyndrickxia sporothermodurans</name>
    <dbReference type="NCBI Taxonomy" id="46224"/>
    <lineage>
        <taxon>Bacteria</taxon>
        <taxon>Bacillati</taxon>
        <taxon>Bacillota</taxon>
        <taxon>Bacilli</taxon>
        <taxon>Bacillales</taxon>
        <taxon>Bacillaceae</taxon>
        <taxon>Heyndrickxia</taxon>
    </lineage>
</organism>
<comment type="caution">
    <text evidence="1">The sequence shown here is derived from an EMBL/GenBank/DDBJ whole genome shotgun (WGS) entry which is preliminary data.</text>
</comment>
<sequence>MKELLKYYNLQITAVGNIVAFNNIKRAEWIGAERNGLLFISKTTSFTKTTFI</sequence>
<dbReference type="AlphaFoldDB" id="A0A150KL76"/>